<dbReference type="Pfam" id="PF03951">
    <property type="entry name" value="Gln-synt_N"/>
    <property type="match status" value="1"/>
</dbReference>
<dbReference type="EMBL" id="LJUJ01000005">
    <property type="protein sequence ID" value="KPK64089.1"/>
    <property type="molecule type" value="Genomic_DNA"/>
</dbReference>
<evidence type="ECO:0000259" key="5">
    <source>
        <dbReference type="PROSITE" id="PS51987"/>
    </source>
</evidence>
<evidence type="ECO:0000256" key="1">
    <source>
        <dbReference type="ARBA" id="ARBA00009897"/>
    </source>
</evidence>
<dbReference type="Pfam" id="PF00120">
    <property type="entry name" value="Gln-synt_C"/>
    <property type="match status" value="1"/>
</dbReference>
<dbReference type="Gene3D" id="3.10.20.70">
    <property type="entry name" value="Glutamine synthetase, N-terminal domain"/>
    <property type="match status" value="1"/>
</dbReference>
<dbReference type="GO" id="GO:0005737">
    <property type="term" value="C:cytoplasm"/>
    <property type="evidence" value="ECO:0007669"/>
    <property type="project" value="TreeGrafter"/>
</dbReference>
<dbReference type="SUPFAM" id="SSF54368">
    <property type="entry name" value="Glutamine synthetase, N-terminal domain"/>
    <property type="match status" value="1"/>
</dbReference>
<dbReference type="InterPro" id="IPR036651">
    <property type="entry name" value="Gln_synt_N_sf"/>
</dbReference>
<dbReference type="PANTHER" id="PTHR43407:SF1">
    <property type="entry name" value="LENGSIN"/>
    <property type="match status" value="1"/>
</dbReference>
<dbReference type="Proteomes" id="UP000051373">
    <property type="component" value="Unassembled WGS sequence"/>
</dbReference>
<evidence type="ECO:0000256" key="3">
    <source>
        <dbReference type="RuleBase" id="RU000384"/>
    </source>
</evidence>
<organism evidence="6 7">
    <name type="scientific">candidate division WOR_3 bacterium SM23_42</name>
    <dbReference type="NCBI Taxonomy" id="1703779"/>
    <lineage>
        <taxon>Bacteria</taxon>
        <taxon>Bacteria division WOR-3</taxon>
    </lineage>
</organism>
<dbReference type="InterPro" id="IPR008147">
    <property type="entry name" value="Gln_synt_N"/>
</dbReference>
<proteinExistence type="inferred from homology"/>
<dbReference type="Gene3D" id="3.30.590.10">
    <property type="entry name" value="Glutamine synthetase/guanido kinase, catalytic domain"/>
    <property type="match status" value="1"/>
</dbReference>
<dbReference type="SUPFAM" id="SSF55931">
    <property type="entry name" value="Glutamine synthetase/guanido kinase"/>
    <property type="match status" value="1"/>
</dbReference>
<evidence type="ECO:0000313" key="7">
    <source>
        <dbReference type="Proteomes" id="UP000051373"/>
    </source>
</evidence>
<dbReference type="GO" id="GO:0016020">
    <property type="term" value="C:membrane"/>
    <property type="evidence" value="ECO:0007669"/>
    <property type="project" value="TreeGrafter"/>
</dbReference>
<dbReference type="PROSITE" id="PS51987">
    <property type="entry name" value="GS_CATALYTIC"/>
    <property type="match status" value="1"/>
</dbReference>
<dbReference type="AlphaFoldDB" id="A0A0S8FTN7"/>
<feature type="domain" description="GS catalytic" evidence="5">
    <location>
        <begin position="107"/>
        <end position="448"/>
    </location>
</feature>
<comment type="caution">
    <text evidence="6">The sequence shown here is derived from an EMBL/GenBank/DDBJ whole genome shotgun (WGS) entry which is preliminary data.</text>
</comment>
<evidence type="ECO:0000256" key="2">
    <source>
        <dbReference type="PROSITE-ProRule" id="PRU01330"/>
    </source>
</evidence>
<gene>
    <name evidence="6" type="ORF">AMJ83_03560</name>
</gene>
<comment type="similarity">
    <text evidence="1 2 3">Belongs to the glutamine synthetase family.</text>
</comment>
<dbReference type="GO" id="GO:0004356">
    <property type="term" value="F:glutamine synthetase activity"/>
    <property type="evidence" value="ECO:0007669"/>
    <property type="project" value="InterPro"/>
</dbReference>
<dbReference type="PANTHER" id="PTHR43407">
    <property type="entry name" value="GLUTAMINE SYNTHETASE"/>
    <property type="match status" value="1"/>
</dbReference>
<reference evidence="6 7" key="1">
    <citation type="journal article" date="2015" name="Microbiome">
        <title>Genomic resolution of linkages in carbon, nitrogen, and sulfur cycling among widespread estuary sediment bacteria.</title>
        <authorList>
            <person name="Baker B.J."/>
            <person name="Lazar C.S."/>
            <person name="Teske A.P."/>
            <person name="Dick G.J."/>
        </authorList>
    </citation>
    <scope>NUCLEOTIDE SEQUENCE [LARGE SCALE GENOMIC DNA]</scope>
    <source>
        <strain evidence="6">SM23_42</strain>
    </source>
</reference>
<dbReference type="SMART" id="SM01230">
    <property type="entry name" value="Gln-synt_C"/>
    <property type="match status" value="1"/>
</dbReference>
<dbReference type="InterPro" id="IPR014746">
    <property type="entry name" value="Gln_synth/guanido_kin_cat_dom"/>
</dbReference>
<name>A0A0S8FTN7_UNCW3</name>
<dbReference type="PATRIC" id="fig|1703779.3.peg.784"/>
<feature type="domain" description="GS beta-grasp" evidence="4">
    <location>
        <begin position="11"/>
        <end position="99"/>
    </location>
</feature>
<protein>
    <submittedName>
        <fullName evidence="6">Uncharacterized protein</fullName>
    </submittedName>
</protein>
<dbReference type="InterPro" id="IPR008146">
    <property type="entry name" value="Gln_synth_cat_dom"/>
</dbReference>
<accession>A0A0S8FTN7</accession>
<dbReference type="GO" id="GO:0006542">
    <property type="term" value="P:glutamine biosynthetic process"/>
    <property type="evidence" value="ECO:0007669"/>
    <property type="project" value="InterPro"/>
</dbReference>
<evidence type="ECO:0000313" key="6">
    <source>
        <dbReference type="EMBL" id="KPK64089.1"/>
    </source>
</evidence>
<dbReference type="STRING" id="1703779.AMJ83_03560"/>
<dbReference type="GO" id="GO:0019740">
    <property type="term" value="P:nitrogen utilization"/>
    <property type="evidence" value="ECO:0007669"/>
    <property type="project" value="TreeGrafter"/>
</dbReference>
<sequence length="448" mass="51159">MKTQDVIRIKKKLESAGTRFIDLKYPSLIGNLHHITVPFDRFDWMLENGLGVDGSSLPGYKVVEKGDMLLFPDLSTLFFDPFFEHKTVSFLCSIHSPDKLVPYMRDPRTITMKTAAYVKEELHTDAFFLTELEFYMLGECAYGEGPGYSFFRIGPGKENVQSITYPIRKKGGYHVGPPQDPYFNIRNSIIEALSLCGIKSKYHHHEVGEKGQVEIELVFEPLVKAADDVFLAKYLIKCVSQKHGKWVTFMPKPFFDESGNGLHMHQYLGSKNRSLFYAPKGECYMSETALNYIGGILHHSRALCAITNPSSNSYKRLIPGFEAPTYTDFAYANRTSAIRIPGYLKNKKVIDIEYRIPDAMANPFLAIPAVVLAGIDGIKNRTKPRQKERLPSNMLEAIEALKKDHEFLLQNDIFSMDLIESWIEVKTKEFEEVHIRPHPREFDLYFGA</sequence>
<evidence type="ECO:0000259" key="4">
    <source>
        <dbReference type="PROSITE" id="PS51986"/>
    </source>
</evidence>
<dbReference type="PROSITE" id="PS51986">
    <property type="entry name" value="GS_BETA_GRASP"/>
    <property type="match status" value="1"/>
</dbReference>